<dbReference type="OrthoDB" id="9805770at2"/>
<feature type="compositionally biased region" description="Polar residues" evidence="12">
    <location>
        <begin position="86"/>
        <end position="97"/>
    </location>
</feature>
<dbReference type="PANTHER" id="PTHR43416:SF5">
    <property type="entry name" value="DIHYDROLIPOYLLYSINE-RESIDUE SUCCINYLTRANSFERASE COMPONENT OF 2-OXOGLUTARATE DEHYDROGENASE COMPLEX, MITOCHONDRIAL"/>
    <property type="match status" value="1"/>
</dbReference>
<feature type="domain" description="Lipoyl-binding" evidence="13">
    <location>
        <begin position="2"/>
        <end position="82"/>
    </location>
</feature>
<dbReference type="PANTHER" id="PTHR43416">
    <property type="entry name" value="DIHYDROLIPOYLLYSINE-RESIDUE SUCCINYLTRANSFERASE COMPONENT OF 2-OXOGLUTARATE DEHYDROGENASE COMPLEX, MITOCHONDRIAL-RELATED"/>
    <property type="match status" value="1"/>
</dbReference>
<evidence type="ECO:0000256" key="8">
    <source>
        <dbReference type="ARBA" id="ARBA00022823"/>
    </source>
</evidence>
<dbReference type="EC" id="2.3.1.61" evidence="4 11"/>
<organism evidence="15 16">
    <name type="scientific">Winogradskyella wandonensis</name>
    <dbReference type="NCBI Taxonomy" id="1442586"/>
    <lineage>
        <taxon>Bacteria</taxon>
        <taxon>Pseudomonadati</taxon>
        <taxon>Bacteroidota</taxon>
        <taxon>Flavobacteriia</taxon>
        <taxon>Flavobacteriales</taxon>
        <taxon>Flavobacteriaceae</taxon>
        <taxon>Winogradskyella</taxon>
    </lineage>
</organism>
<dbReference type="GO" id="GO:0006099">
    <property type="term" value="P:tricarboxylic acid cycle"/>
    <property type="evidence" value="ECO:0007669"/>
    <property type="project" value="UniProtKB-UniRule"/>
</dbReference>
<dbReference type="Gene3D" id="4.10.320.10">
    <property type="entry name" value="E3-binding domain"/>
    <property type="match status" value="1"/>
</dbReference>
<evidence type="ECO:0000256" key="4">
    <source>
        <dbReference type="ARBA" id="ARBA00012945"/>
    </source>
</evidence>
<evidence type="ECO:0000256" key="7">
    <source>
        <dbReference type="ARBA" id="ARBA00022679"/>
    </source>
</evidence>
<evidence type="ECO:0000259" key="14">
    <source>
        <dbReference type="PROSITE" id="PS51826"/>
    </source>
</evidence>
<keyword evidence="7 11" id="KW-0808">Transferase</keyword>
<dbReference type="GO" id="GO:0004149">
    <property type="term" value="F:dihydrolipoyllysine-residue succinyltransferase activity"/>
    <property type="evidence" value="ECO:0007669"/>
    <property type="project" value="UniProtKB-UniRule"/>
</dbReference>
<dbReference type="NCBIfam" id="TIGR01347">
    <property type="entry name" value="sucB"/>
    <property type="match status" value="1"/>
</dbReference>
<dbReference type="SUPFAM" id="SSF52777">
    <property type="entry name" value="CoA-dependent acyltransferases"/>
    <property type="match status" value="1"/>
</dbReference>
<comment type="pathway">
    <text evidence="2 11">Amino-acid degradation; L-lysine degradation via saccharopine pathway; glutaryl-CoA from L-lysine: step 6/6.</text>
</comment>
<evidence type="ECO:0000256" key="11">
    <source>
        <dbReference type="RuleBase" id="RU361138"/>
    </source>
</evidence>
<dbReference type="Pfam" id="PF00198">
    <property type="entry name" value="2-oxoacid_dh"/>
    <property type="match status" value="1"/>
</dbReference>
<evidence type="ECO:0000256" key="9">
    <source>
        <dbReference type="ARBA" id="ARBA00023315"/>
    </source>
</evidence>
<dbReference type="Gene3D" id="2.40.50.100">
    <property type="match status" value="1"/>
</dbReference>
<feature type="region of interest" description="Disordered" evidence="12">
    <location>
        <begin position="86"/>
        <end position="128"/>
    </location>
</feature>
<comment type="caution">
    <text evidence="15">The sequence shown here is derived from an EMBL/GenBank/DDBJ whole genome shotgun (WGS) entry which is preliminary data.</text>
</comment>
<dbReference type="PROSITE" id="PS51826">
    <property type="entry name" value="PSBD"/>
    <property type="match status" value="1"/>
</dbReference>
<dbReference type="Gene3D" id="3.30.559.10">
    <property type="entry name" value="Chloramphenicol acetyltransferase-like domain"/>
    <property type="match status" value="1"/>
</dbReference>
<dbReference type="InterPro" id="IPR006255">
    <property type="entry name" value="SucB"/>
</dbReference>
<keyword evidence="8 11" id="KW-0450">Lipoyl</keyword>
<dbReference type="InterPro" id="IPR001078">
    <property type="entry name" value="2-oxoacid_DH_actylTfrase"/>
</dbReference>
<dbReference type="Pfam" id="PF00364">
    <property type="entry name" value="Biotin_lipoyl"/>
    <property type="match status" value="1"/>
</dbReference>
<dbReference type="EMBL" id="SMGI01000004">
    <property type="protein sequence ID" value="TCK65052.1"/>
    <property type="molecule type" value="Genomic_DNA"/>
</dbReference>
<keyword evidence="16" id="KW-1185">Reference proteome</keyword>
<name>A0A4R1KJY0_9FLAO</name>
<dbReference type="AlphaFoldDB" id="A0A4R1KJY0"/>
<dbReference type="PROSITE" id="PS50968">
    <property type="entry name" value="BIOTINYL_LIPOYL"/>
    <property type="match status" value="1"/>
</dbReference>
<evidence type="ECO:0000313" key="15">
    <source>
        <dbReference type="EMBL" id="TCK65052.1"/>
    </source>
</evidence>
<evidence type="ECO:0000256" key="2">
    <source>
        <dbReference type="ARBA" id="ARBA00005145"/>
    </source>
</evidence>
<keyword evidence="9 11" id="KW-0012">Acyltransferase</keyword>
<dbReference type="InterPro" id="IPR050537">
    <property type="entry name" value="2-oxoacid_dehydrogenase"/>
</dbReference>
<comment type="cofactor">
    <cofactor evidence="11">
        <name>(R)-lipoate</name>
        <dbReference type="ChEBI" id="CHEBI:83088"/>
    </cofactor>
    <text evidence="11">Binds 1 lipoyl cofactor covalently.</text>
</comment>
<feature type="domain" description="Peripheral subunit-binding (PSBD)" evidence="14">
    <location>
        <begin position="126"/>
        <end position="163"/>
    </location>
</feature>
<keyword evidence="6 11" id="KW-0816">Tricarboxylic acid cycle</keyword>
<dbReference type="InterPro" id="IPR036625">
    <property type="entry name" value="E3-bd_dom_sf"/>
</dbReference>
<dbReference type="InterPro" id="IPR000089">
    <property type="entry name" value="Biotin_lipoyl"/>
</dbReference>
<dbReference type="GO" id="GO:0045252">
    <property type="term" value="C:oxoglutarate dehydrogenase complex"/>
    <property type="evidence" value="ECO:0007669"/>
    <property type="project" value="UniProtKB-UniRule"/>
</dbReference>
<dbReference type="RefSeq" id="WP_132705486.1">
    <property type="nucleotide sequence ID" value="NZ_SMGI01000004.1"/>
</dbReference>
<dbReference type="GO" id="GO:0033512">
    <property type="term" value="P:L-lysine catabolic process to acetyl-CoA via saccharopine"/>
    <property type="evidence" value="ECO:0007669"/>
    <property type="project" value="UniProtKB-UniRule"/>
</dbReference>
<feature type="region of interest" description="Disordered" evidence="12">
    <location>
        <begin position="162"/>
        <end position="182"/>
    </location>
</feature>
<dbReference type="GO" id="GO:0005829">
    <property type="term" value="C:cytosol"/>
    <property type="evidence" value="ECO:0007669"/>
    <property type="project" value="TreeGrafter"/>
</dbReference>
<dbReference type="NCBIfam" id="NF004309">
    <property type="entry name" value="PRK05704.1"/>
    <property type="match status" value="1"/>
</dbReference>
<dbReference type="SUPFAM" id="SSF51230">
    <property type="entry name" value="Single hybrid motif"/>
    <property type="match status" value="1"/>
</dbReference>
<gene>
    <name evidence="15" type="ORF">DFQ05_2264</name>
</gene>
<evidence type="ECO:0000313" key="16">
    <source>
        <dbReference type="Proteomes" id="UP000295714"/>
    </source>
</evidence>
<dbReference type="Proteomes" id="UP000295714">
    <property type="component" value="Unassembled WGS sequence"/>
</dbReference>
<evidence type="ECO:0000256" key="10">
    <source>
        <dbReference type="ARBA" id="ARBA00052761"/>
    </source>
</evidence>
<dbReference type="InterPro" id="IPR004167">
    <property type="entry name" value="PSBD"/>
</dbReference>
<accession>A0A4R1KJY0</accession>
<dbReference type="Pfam" id="PF02817">
    <property type="entry name" value="E3_binding"/>
    <property type="match status" value="1"/>
</dbReference>
<comment type="similarity">
    <text evidence="3 11">Belongs to the 2-oxoacid dehydrogenase family.</text>
</comment>
<evidence type="ECO:0000259" key="13">
    <source>
        <dbReference type="PROSITE" id="PS50968"/>
    </source>
</evidence>
<dbReference type="CDD" id="cd06849">
    <property type="entry name" value="lipoyl_domain"/>
    <property type="match status" value="1"/>
</dbReference>
<dbReference type="InterPro" id="IPR023213">
    <property type="entry name" value="CAT-like_dom_sf"/>
</dbReference>
<comment type="catalytic activity">
    <reaction evidence="10 11">
        <text>N(6)-[(R)-dihydrolipoyl]-L-lysyl-[protein] + succinyl-CoA = N(6)-[(R)-S(8)-succinyldihydrolipoyl]-L-lysyl-[protein] + CoA</text>
        <dbReference type="Rhea" id="RHEA:15213"/>
        <dbReference type="Rhea" id="RHEA-COMP:10475"/>
        <dbReference type="Rhea" id="RHEA-COMP:20092"/>
        <dbReference type="ChEBI" id="CHEBI:57287"/>
        <dbReference type="ChEBI" id="CHEBI:57292"/>
        <dbReference type="ChEBI" id="CHEBI:83100"/>
        <dbReference type="ChEBI" id="CHEBI:83120"/>
        <dbReference type="EC" id="2.3.1.61"/>
    </reaction>
</comment>
<evidence type="ECO:0000256" key="1">
    <source>
        <dbReference type="ARBA" id="ARBA00004052"/>
    </source>
</evidence>
<reference evidence="15 16" key="1">
    <citation type="journal article" date="2015" name="Stand. Genomic Sci.">
        <title>Genomic Encyclopedia of Bacterial and Archaeal Type Strains, Phase III: the genomes of soil and plant-associated and newly described type strains.</title>
        <authorList>
            <person name="Whitman W.B."/>
            <person name="Woyke T."/>
            <person name="Klenk H.P."/>
            <person name="Zhou Y."/>
            <person name="Lilburn T.G."/>
            <person name="Beck B.J."/>
            <person name="De Vos P."/>
            <person name="Vandamme P."/>
            <person name="Eisen J.A."/>
            <person name="Garrity G."/>
            <person name="Hugenholtz P."/>
            <person name="Kyrpides N.C."/>
        </authorList>
    </citation>
    <scope>NUCLEOTIDE SEQUENCE [LARGE SCALE GENOMIC DNA]</scope>
    <source>
        <strain evidence="15 16">CECT 8445</strain>
    </source>
</reference>
<dbReference type="SUPFAM" id="SSF47005">
    <property type="entry name" value="Peripheral subunit-binding domain of 2-oxo acid dehydrogenase complex"/>
    <property type="match status" value="1"/>
</dbReference>
<protein>
    <recommendedName>
        <fullName evidence="5 11">Dihydrolipoyllysine-residue succinyltransferase component of 2-oxoglutarate dehydrogenase complex</fullName>
        <ecNumber evidence="4 11">2.3.1.61</ecNumber>
    </recommendedName>
    <alternativeName>
        <fullName evidence="11">2-oxoglutarate dehydrogenase complex component E2</fullName>
    </alternativeName>
</protein>
<dbReference type="InterPro" id="IPR011053">
    <property type="entry name" value="Single_hybrid_motif"/>
</dbReference>
<feature type="compositionally biased region" description="Basic and acidic residues" evidence="12">
    <location>
        <begin position="98"/>
        <end position="119"/>
    </location>
</feature>
<evidence type="ECO:0000256" key="3">
    <source>
        <dbReference type="ARBA" id="ARBA00007317"/>
    </source>
</evidence>
<comment type="function">
    <text evidence="1 11">E2 component of the 2-oxoglutarate dehydrogenase (OGDH) complex which catalyzes the second step in the conversion of 2-oxoglutarate to succinyl-CoA and CO(2).</text>
</comment>
<evidence type="ECO:0000256" key="6">
    <source>
        <dbReference type="ARBA" id="ARBA00022532"/>
    </source>
</evidence>
<proteinExistence type="inferred from homology"/>
<sequence length="413" mass="44554">MILEMKVPSPGESITEVEIAEWLVQDGDYVEKDQAIAEVDSDKATLELPAEASGIITLADADGKRYEEGDAVVVGAVVCLIDTSASKPDASTSSATETNKEEKTVEPKKEAAKPTENETKTYATGTASPAAKKILSEKNISASDIKGTGKDGRITKEDAINAVPSMGTPTGGNRGTSRNKMSMLRRKVAERLVEAKNTTAMLTTFNEVDMSPIFDLRKQYKEDFKAKHGVSLGFMSFFTLAVVRALKLYPAVNSMIDGKEMISYDFVDVSIAVSGPKGLMVPVIRNAENLSFRGVESEVKRLALRARDGKITVDEMTGGTFTISNGGVFGSMLSTPIINPPQSGILGMHNIVERPVAVNGEVVIRPIMYVALSYDHRIIDGKESVGFLVAVKEALENPVELLMDNDIKKALEL</sequence>
<dbReference type="UniPathway" id="UPA00868">
    <property type="reaction ID" value="UER00840"/>
</dbReference>
<evidence type="ECO:0000256" key="5">
    <source>
        <dbReference type="ARBA" id="ARBA00019511"/>
    </source>
</evidence>
<evidence type="ECO:0000256" key="12">
    <source>
        <dbReference type="SAM" id="MobiDB-lite"/>
    </source>
</evidence>